<evidence type="ECO:0000313" key="1">
    <source>
        <dbReference type="EMBL" id="NSL88355.1"/>
    </source>
</evidence>
<dbReference type="InterPro" id="IPR036587">
    <property type="entry name" value="NucleaseA_inhib-like_sf"/>
</dbReference>
<evidence type="ECO:0008006" key="3">
    <source>
        <dbReference type="Google" id="ProtNLM"/>
    </source>
</evidence>
<accession>A0A9Q5GMB0</accession>
<dbReference type="AlphaFoldDB" id="A0A9Q5GMB0"/>
<dbReference type="Gene3D" id="3.40.1460.10">
    <property type="entry name" value="Nuclease A inhibitor-like"/>
    <property type="match status" value="1"/>
</dbReference>
<dbReference type="SUPFAM" id="SSF82602">
    <property type="entry name" value="Nuclease A inhibitor (NuiA)"/>
    <property type="match status" value="1"/>
</dbReference>
<proteinExistence type="predicted"/>
<dbReference type="RefSeq" id="WP_158631651.1">
    <property type="nucleotide sequence ID" value="NZ_JAABOK010000002.1"/>
</dbReference>
<name>A0A9Q5GMB0_9BACT</name>
<gene>
    <name evidence="1" type="ORF">ECE50_016065</name>
</gene>
<sequence>MLAQLTEKTKGVLYFSESEYPLTVEDWGVVPAGELTARIAALNSVSADLLKDVPEETFFRNIITAADPGDRVIVENAQRFQALQQWLKSNLADVRITRVETGTSIPVYITGHLEDGTCIALTTTAIES</sequence>
<comment type="caution">
    <text evidence="1">The sequence shown here is derived from an EMBL/GenBank/DDBJ whole genome shotgun (WGS) entry which is preliminary data.</text>
</comment>
<keyword evidence="2" id="KW-1185">Reference proteome</keyword>
<organism evidence="1 2">
    <name type="scientific">Chitinophaga solisilvae</name>
    <dbReference type="NCBI Taxonomy" id="1233460"/>
    <lineage>
        <taxon>Bacteria</taxon>
        <taxon>Pseudomonadati</taxon>
        <taxon>Bacteroidota</taxon>
        <taxon>Chitinophagia</taxon>
        <taxon>Chitinophagales</taxon>
        <taxon>Chitinophagaceae</taxon>
        <taxon>Chitinophaga</taxon>
    </lineage>
</organism>
<reference evidence="1" key="1">
    <citation type="submission" date="2020-05" db="EMBL/GenBank/DDBJ databases">
        <title>Chitinophaga laudate sp. nov., isolated from a tropical peat swamp.</title>
        <authorList>
            <person name="Goh C.B.S."/>
            <person name="Lee M.S."/>
            <person name="Parimannan S."/>
            <person name="Pasbakhsh P."/>
            <person name="Yule C.M."/>
            <person name="Rajandas H."/>
            <person name="Loke S."/>
            <person name="Croft L."/>
            <person name="Tan J.B.L."/>
        </authorList>
    </citation>
    <scope>NUCLEOTIDE SEQUENCE</scope>
    <source>
        <strain evidence="1">Mgbs1</strain>
    </source>
</reference>
<evidence type="ECO:0000313" key="2">
    <source>
        <dbReference type="Proteomes" id="UP000281028"/>
    </source>
</evidence>
<dbReference type="EMBL" id="RIAR02000001">
    <property type="protein sequence ID" value="NSL88355.1"/>
    <property type="molecule type" value="Genomic_DNA"/>
</dbReference>
<protein>
    <recommendedName>
        <fullName evidence="3">Nuclease A inhibitor-like protein</fullName>
    </recommendedName>
</protein>
<dbReference type="Proteomes" id="UP000281028">
    <property type="component" value="Unassembled WGS sequence"/>
</dbReference>
<dbReference type="Pfam" id="PF07924">
    <property type="entry name" value="NuiA"/>
    <property type="match status" value="1"/>
</dbReference>
<dbReference type="OrthoDB" id="674042at2"/>
<dbReference type="InterPro" id="IPR012489">
    <property type="entry name" value="NucleaseA_inhib-like"/>
</dbReference>